<protein>
    <submittedName>
        <fullName evidence="1">Uncharacterized protein</fullName>
    </submittedName>
</protein>
<gene>
    <name evidence="1" type="ORF">B5766_02310</name>
</gene>
<dbReference type="AlphaFoldDB" id="A0A2A6FTF7"/>
<dbReference type="Proteomes" id="UP000219994">
    <property type="component" value="Unassembled WGS sequence"/>
</dbReference>
<dbReference type="EMBL" id="NAEP01000023">
    <property type="protein sequence ID" value="PDQ35999.1"/>
    <property type="molecule type" value="Genomic_DNA"/>
</dbReference>
<sequence length="108" mass="11501">MPLVTIVLRPHSAEKELLTAVANAVAQALALGIGEVIAIATPVSGIVASGGVPPVGQWLIATVHGSDRGEEEMRTGLTELERAIRDWATDNNVVMEGVWTEWVLPHSR</sequence>
<reference evidence="2" key="1">
    <citation type="submission" date="2017-03" db="EMBL/GenBank/DDBJ databases">
        <authorList>
            <person name="Lund M.B."/>
        </authorList>
    </citation>
    <scope>NUCLEOTIDE SEQUENCE [LARGE SCALE GENOMIC DNA]</scope>
</reference>
<evidence type="ECO:0000313" key="2">
    <source>
        <dbReference type="Proteomes" id="UP000219994"/>
    </source>
</evidence>
<name>A0A2A6FTF7_9MICO</name>
<accession>A0A2A6FTF7</accession>
<proteinExistence type="predicted"/>
<organism evidence="1 2">
    <name type="scientific">Candidatus Lumbricidiphila eiseniae</name>
    <dbReference type="NCBI Taxonomy" id="1969409"/>
    <lineage>
        <taxon>Bacteria</taxon>
        <taxon>Bacillati</taxon>
        <taxon>Actinomycetota</taxon>
        <taxon>Actinomycetes</taxon>
        <taxon>Micrococcales</taxon>
        <taxon>Microbacteriaceae</taxon>
        <taxon>Candidatus Lumbricidiphila</taxon>
    </lineage>
</organism>
<evidence type="ECO:0000313" key="1">
    <source>
        <dbReference type="EMBL" id="PDQ35999.1"/>
    </source>
</evidence>
<comment type="caution">
    <text evidence="1">The sequence shown here is derived from an EMBL/GenBank/DDBJ whole genome shotgun (WGS) entry which is preliminary data.</text>
</comment>